<accession>A0A0C3A9X3</accession>
<dbReference type="Gene3D" id="1.10.287.160">
    <property type="entry name" value="HR1 repeat"/>
    <property type="match status" value="1"/>
</dbReference>
<evidence type="ECO:0000313" key="8">
    <source>
        <dbReference type="Proteomes" id="UP000627573"/>
    </source>
</evidence>
<evidence type="ECO:0000313" key="7">
    <source>
        <dbReference type="Proteomes" id="UP000325576"/>
    </source>
</evidence>
<keyword evidence="8" id="KW-1185">Reference proteome</keyword>
<keyword evidence="2" id="KW-0238">DNA-binding</keyword>
<dbReference type="AlphaFoldDB" id="A0A0C3A9X3"/>
<evidence type="ECO:0000256" key="1">
    <source>
        <dbReference type="ARBA" id="ARBA00023015"/>
    </source>
</evidence>
<dbReference type="Proteomes" id="UP000325576">
    <property type="component" value="Unassembled WGS sequence"/>
</dbReference>
<dbReference type="EMBL" id="JAECSB010000051">
    <property type="protein sequence ID" value="MBH5143949.1"/>
    <property type="molecule type" value="Genomic_DNA"/>
</dbReference>
<dbReference type="PANTHER" id="PTHR38465:SF2">
    <property type="entry name" value="HTH-TYPE TRANSCRIPTIONAL REGULATOR MMPR5"/>
    <property type="match status" value="1"/>
</dbReference>
<dbReference type="InterPro" id="IPR036388">
    <property type="entry name" value="WH-like_DNA-bd_sf"/>
</dbReference>
<gene>
    <name evidence="5" type="ORF">BS297_05100</name>
    <name evidence="6" type="ORF">I3517_15145</name>
</gene>
<dbReference type="Gene3D" id="1.10.10.10">
    <property type="entry name" value="Winged helix-like DNA-binding domain superfamily/Winged helix DNA-binding domain"/>
    <property type="match status" value="1"/>
</dbReference>
<feature type="domain" description="HTH marR-type" evidence="4">
    <location>
        <begin position="28"/>
        <end position="88"/>
    </location>
</feature>
<dbReference type="EMBL" id="MRBO01000185">
    <property type="protein sequence ID" value="KAB2586467.1"/>
    <property type="molecule type" value="Genomic_DNA"/>
</dbReference>
<evidence type="ECO:0000256" key="3">
    <source>
        <dbReference type="ARBA" id="ARBA00023163"/>
    </source>
</evidence>
<dbReference type="InterPro" id="IPR036390">
    <property type="entry name" value="WH_DNA-bd_sf"/>
</dbReference>
<dbReference type="RefSeq" id="WP_019744262.1">
    <property type="nucleotide sequence ID" value="NZ_AP018733.1"/>
</dbReference>
<dbReference type="KEGG" id="reb:XU06_08815"/>
<evidence type="ECO:0000256" key="2">
    <source>
        <dbReference type="ARBA" id="ARBA00023125"/>
    </source>
</evidence>
<keyword evidence="3" id="KW-0804">Transcription</keyword>
<dbReference type="InterPro" id="IPR000835">
    <property type="entry name" value="HTH_MarR-typ"/>
</dbReference>
<organism evidence="5 7">
    <name type="scientific">Rhodococcus erythropolis</name>
    <name type="common">Arthrobacter picolinophilus</name>
    <dbReference type="NCBI Taxonomy" id="1833"/>
    <lineage>
        <taxon>Bacteria</taxon>
        <taxon>Bacillati</taxon>
        <taxon>Actinomycetota</taxon>
        <taxon>Actinomycetes</taxon>
        <taxon>Mycobacteriales</taxon>
        <taxon>Nocardiaceae</taxon>
        <taxon>Rhodococcus</taxon>
        <taxon>Rhodococcus erythropolis group</taxon>
    </lineage>
</organism>
<evidence type="ECO:0000313" key="6">
    <source>
        <dbReference type="EMBL" id="MBH5143949.1"/>
    </source>
</evidence>
<proteinExistence type="predicted"/>
<reference evidence="5 7" key="1">
    <citation type="journal article" date="2017" name="Poromechanics V (2013)">
        <title>Genomic Characterization of the Arsenic-Tolerant Actinobacterium, &lt;i&gt;Rhodococcus erythropolis&lt;/i&gt; S43.</title>
        <authorList>
            <person name="Retamal-Morales G."/>
            <person name="Mehnert M."/>
            <person name="Schwabe R."/>
            <person name="Tischler D."/>
            <person name="Schloemann M."/>
            <person name="Levican G.J."/>
        </authorList>
    </citation>
    <scope>NUCLEOTIDE SEQUENCE [LARGE SCALE GENOMIC DNA]</scope>
    <source>
        <strain evidence="5 7">S43</strain>
    </source>
</reference>
<dbReference type="GO" id="GO:0003677">
    <property type="term" value="F:DNA binding"/>
    <property type="evidence" value="ECO:0007669"/>
    <property type="project" value="UniProtKB-KW"/>
</dbReference>
<evidence type="ECO:0000259" key="4">
    <source>
        <dbReference type="Pfam" id="PF12802"/>
    </source>
</evidence>
<reference evidence="6 8" key="2">
    <citation type="submission" date="2020-12" db="EMBL/GenBank/DDBJ databases">
        <title>Draft genome sequence of furan degrading bacterial strain FUR100.</title>
        <authorList>
            <person name="Woiski C."/>
        </authorList>
    </citation>
    <scope>NUCLEOTIDE SEQUENCE [LARGE SCALE GENOMIC DNA]</scope>
    <source>
        <strain evidence="6 8">FUR100</strain>
    </source>
</reference>
<dbReference type="OMA" id="TLAFFEF"/>
<dbReference type="Proteomes" id="UP000627573">
    <property type="component" value="Unassembled WGS sequence"/>
</dbReference>
<keyword evidence="1" id="KW-0805">Transcription regulation</keyword>
<protein>
    <submittedName>
        <fullName evidence="5">MarR family transcriptional regulator</fullName>
    </submittedName>
</protein>
<dbReference type="InterPro" id="IPR052362">
    <property type="entry name" value="HTH-GbsR_regulator"/>
</dbReference>
<name>A0A0C3A9X3_RHOER</name>
<sequence length="164" mass="18079">MTDTSHTVAPDESRHFVERLSLVLSDMGFPPMPARVWAALMTSETPSSTPGDLGSRLGVSPAAISGAVRYLQQVGLIERVAVPGSRRQHYCVSVDMWADAFVTKQSSLYQVSAVADEGIRVLGEGTTAGDRMEDLRDFFDFMAAEMPRMLADWRSQRKDRTPGR</sequence>
<dbReference type="SUPFAM" id="SSF46785">
    <property type="entry name" value="Winged helix' DNA-binding domain"/>
    <property type="match status" value="1"/>
</dbReference>
<evidence type="ECO:0000313" key="5">
    <source>
        <dbReference type="EMBL" id="KAB2586467.1"/>
    </source>
</evidence>
<dbReference type="GeneID" id="57488073"/>
<dbReference type="PANTHER" id="PTHR38465">
    <property type="entry name" value="HTH-TYPE TRANSCRIPTIONAL REGULATOR MJ1563-RELATED"/>
    <property type="match status" value="1"/>
</dbReference>
<dbReference type="GO" id="GO:0003700">
    <property type="term" value="F:DNA-binding transcription factor activity"/>
    <property type="evidence" value="ECO:0007669"/>
    <property type="project" value="InterPro"/>
</dbReference>
<dbReference type="Pfam" id="PF12802">
    <property type="entry name" value="MarR_2"/>
    <property type="match status" value="1"/>
</dbReference>
<comment type="caution">
    <text evidence="5">The sequence shown here is derived from an EMBL/GenBank/DDBJ whole genome shotgun (WGS) entry which is preliminary data.</text>
</comment>